<dbReference type="RefSeq" id="WP_068579234.1">
    <property type="nucleotide sequence ID" value="NZ_FTNK01000008.1"/>
</dbReference>
<organism evidence="12 13">
    <name type="scientific">Paenibacillus macquariensis</name>
    <dbReference type="NCBI Taxonomy" id="948756"/>
    <lineage>
        <taxon>Bacteria</taxon>
        <taxon>Bacillati</taxon>
        <taxon>Bacillota</taxon>
        <taxon>Bacilli</taxon>
        <taxon>Bacillales</taxon>
        <taxon>Paenibacillaceae</taxon>
        <taxon>Paenibacillus</taxon>
    </lineage>
</organism>
<dbReference type="Pfam" id="PF24621">
    <property type="entry name" value="DHQS_C"/>
    <property type="match status" value="1"/>
</dbReference>
<reference evidence="12 13" key="1">
    <citation type="submission" date="2017-01" db="EMBL/GenBank/DDBJ databases">
        <authorList>
            <person name="Varghese N."/>
            <person name="Submissions S."/>
        </authorList>
    </citation>
    <scope>NUCLEOTIDE SEQUENCE [LARGE SCALE GENOMIC DNA]</scope>
    <source>
        <strain evidence="12 13">ATCC 23464</strain>
    </source>
</reference>
<evidence type="ECO:0000256" key="4">
    <source>
        <dbReference type="ARBA" id="ARBA00022741"/>
    </source>
</evidence>
<keyword evidence="3" id="KW-0479">Metal-binding</keyword>
<dbReference type="Gene3D" id="1.20.1090.10">
    <property type="entry name" value="Dehydroquinate synthase-like - alpha domain"/>
    <property type="match status" value="1"/>
</dbReference>
<evidence type="ECO:0000256" key="2">
    <source>
        <dbReference type="ARBA" id="ARBA00001941"/>
    </source>
</evidence>
<dbReference type="EC" id="4.2.3.4" evidence="9"/>
<protein>
    <recommendedName>
        <fullName evidence="9">3-dehydroquinate synthase</fullName>
        <ecNumber evidence="9">4.2.3.4</ecNumber>
    </recommendedName>
</protein>
<dbReference type="InterPro" id="IPR016037">
    <property type="entry name" value="DHQ_synth_AroB"/>
</dbReference>
<evidence type="ECO:0000256" key="3">
    <source>
        <dbReference type="ARBA" id="ARBA00022723"/>
    </source>
</evidence>
<name>A0ABY1K2I7_9BACL</name>
<evidence type="ECO:0000259" key="10">
    <source>
        <dbReference type="Pfam" id="PF01761"/>
    </source>
</evidence>
<comment type="caution">
    <text evidence="12">The sequence shown here is derived from an EMBL/GenBank/DDBJ whole genome shotgun (WGS) entry which is preliminary data.</text>
</comment>
<dbReference type="InterPro" id="IPR056179">
    <property type="entry name" value="DHQS_C"/>
</dbReference>
<keyword evidence="6" id="KW-0520">NAD</keyword>
<evidence type="ECO:0000256" key="7">
    <source>
        <dbReference type="ARBA" id="ARBA00023239"/>
    </source>
</evidence>
<evidence type="ECO:0000313" key="13">
    <source>
        <dbReference type="Proteomes" id="UP000186666"/>
    </source>
</evidence>
<keyword evidence="8" id="KW-0170">Cobalt</keyword>
<dbReference type="InterPro" id="IPR050071">
    <property type="entry name" value="Dehydroquinate_synthase"/>
</dbReference>
<comment type="cofactor">
    <cofactor evidence="1">
        <name>NAD(+)</name>
        <dbReference type="ChEBI" id="CHEBI:57540"/>
    </cofactor>
</comment>
<gene>
    <name evidence="12" type="ORF">SAMN05421578_1089</name>
</gene>
<keyword evidence="4" id="KW-0547">Nucleotide-binding</keyword>
<feature type="domain" description="3-dehydroquinate synthase N-terminal" evidence="10">
    <location>
        <begin position="73"/>
        <end position="185"/>
    </location>
</feature>
<dbReference type="PIRSF" id="PIRSF001455">
    <property type="entry name" value="DHQ_synth"/>
    <property type="match status" value="1"/>
</dbReference>
<keyword evidence="5" id="KW-0862">Zinc</keyword>
<keyword evidence="7" id="KW-0456">Lyase</keyword>
<dbReference type="EMBL" id="FTNK01000008">
    <property type="protein sequence ID" value="SIR16958.1"/>
    <property type="molecule type" value="Genomic_DNA"/>
</dbReference>
<evidence type="ECO:0000313" key="12">
    <source>
        <dbReference type="EMBL" id="SIR16958.1"/>
    </source>
</evidence>
<dbReference type="Gene3D" id="3.40.50.1970">
    <property type="match status" value="1"/>
</dbReference>
<dbReference type="NCBIfam" id="TIGR01357">
    <property type="entry name" value="aroB"/>
    <property type="match status" value="1"/>
</dbReference>
<keyword evidence="13" id="KW-1185">Reference proteome</keyword>
<dbReference type="Pfam" id="PF01761">
    <property type="entry name" value="DHQ_synthase"/>
    <property type="match status" value="1"/>
</dbReference>
<evidence type="ECO:0000256" key="8">
    <source>
        <dbReference type="ARBA" id="ARBA00023285"/>
    </source>
</evidence>
<dbReference type="InterPro" id="IPR030963">
    <property type="entry name" value="DHQ_synth_fam"/>
</dbReference>
<dbReference type="InterPro" id="IPR030960">
    <property type="entry name" value="DHQS/DOIS_N"/>
</dbReference>
<evidence type="ECO:0000256" key="5">
    <source>
        <dbReference type="ARBA" id="ARBA00022833"/>
    </source>
</evidence>
<proteinExistence type="predicted"/>
<evidence type="ECO:0000256" key="6">
    <source>
        <dbReference type="ARBA" id="ARBA00023027"/>
    </source>
</evidence>
<evidence type="ECO:0000259" key="11">
    <source>
        <dbReference type="Pfam" id="PF24621"/>
    </source>
</evidence>
<dbReference type="Proteomes" id="UP000186666">
    <property type="component" value="Unassembled WGS sequence"/>
</dbReference>
<dbReference type="PANTHER" id="PTHR43622">
    <property type="entry name" value="3-DEHYDROQUINATE SYNTHASE"/>
    <property type="match status" value="1"/>
</dbReference>
<feature type="domain" description="3-dehydroquinate synthase C-terminal" evidence="11">
    <location>
        <begin position="187"/>
        <end position="336"/>
    </location>
</feature>
<accession>A0ABY1K2I7</accession>
<evidence type="ECO:0000256" key="9">
    <source>
        <dbReference type="NCBIfam" id="TIGR01357"/>
    </source>
</evidence>
<dbReference type="CDD" id="cd08195">
    <property type="entry name" value="DHQS"/>
    <property type="match status" value="1"/>
</dbReference>
<sequence>MANFRVPLKKYVDSSYDIEVGSNLYGKLSRDLKDGIIENVNRYAIITDSNVKDLFGEHLLNLLRNDGFYVEMFTFPSGEQNKTRETKAQLEDQMLAKSYGRDSCIIALGGGTVSDLSGYLAGTYCRGIPYINYPTTLLAAADASIGGKTAVNTPVATNLIGVFHQPRKVYIDLITWGTLPYRQIRSGLAETIIHACLGDINFFQYLENNIARLYSPNNELSLDNEVCEHIAFKNCEIKFRVVEKDDEEKNFRKVLNLGHTAGRAIEALSNYNLLHGEAVAIGLAFQAYLGKKLNFNTIDEYRRIINLLKLAELPTEIPNDIKSVDLINKMYTDKKVRNSQIHFVFQDGIGKMKQFNSGDYSIPISEELLLESLDEFRKL</sequence>
<dbReference type="SUPFAM" id="SSF56796">
    <property type="entry name" value="Dehydroquinate synthase-like"/>
    <property type="match status" value="1"/>
</dbReference>
<dbReference type="PANTHER" id="PTHR43622:SF1">
    <property type="entry name" value="3-DEHYDROQUINATE SYNTHASE"/>
    <property type="match status" value="1"/>
</dbReference>
<evidence type="ECO:0000256" key="1">
    <source>
        <dbReference type="ARBA" id="ARBA00001911"/>
    </source>
</evidence>
<comment type="cofactor">
    <cofactor evidence="2">
        <name>Co(2+)</name>
        <dbReference type="ChEBI" id="CHEBI:48828"/>
    </cofactor>
</comment>